<dbReference type="EMBL" id="MFIV01000043">
    <property type="protein sequence ID" value="OGF99115.1"/>
    <property type="molecule type" value="Genomic_DNA"/>
</dbReference>
<organism evidence="1 2">
    <name type="scientific">Candidatus Glassbacteria bacterium GWA2_58_10</name>
    <dbReference type="NCBI Taxonomy" id="1817865"/>
    <lineage>
        <taxon>Bacteria</taxon>
        <taxon>Candidatus Glassiibacteriota</taxon>
    </lineage>
</organism>
<gene>
    <name evidence="1" type="ORF">A2Z86_06555</name>
</gene>
<name>A0A1F5YG11_9BACT</name>
<proteinExistence type="predicted"/>
<evidence type="ECO:0000313" key="1">
    <source>
        <dbReference type="EMBL" id="OGF99115.1"/>
    </source>
</evidence>
<dbReference type="AlphaFoldDB" id="A0A1F5YG11"/>
<sequence length="125" mass="13816">MEKFQTFFPPVLQRLRCENFSYIKDCKTNKISLFSPDSQESPIIDLPVGTESAGFMDYLLRSAESCSLYYESSSPLGKVPAGLEREGSGAGFIEIAKNPCVLDSTWKGPAIQKSHPGSRRLAGYQ</sequence>
<evidence type="ECO:0000313" key="2">
    <source>
        <dbReference type="Proteomes" id="UP000176992"/>
    </source>
</evidence>
<accession>A0A1F5YG11</accession>
<protein>
    <submittedName>
        <fullName evidence="1">Uncharacterized protein</fullName>
    </submittedName>
</protein>
<reference evidence="1 2" key="1">
    <citation type="journal article" date="2016" name="Nat. Commun.">
        <title>Thousands of microbial genomes shed light on interconnected biogeochemical processes in an aquifer system.</title>
        <authorList>
            <person name="Anantharaman K."/>
            <person name="Brown C.T."/>
            <person name="Hug L.A."/>
            <person name="Sharon I."/>
            <person name="Castelle C.J."/>
            <person name="Probst A.J."/>
            <person name="Thomas B.C."/>
            <person name="Singh A."/>
            <person name="Wilkins M.J."/>
            <person name="Karaoz U."/>
            <person name="Brodie E.L."/>
            <person name="Williams K.H."/>
            <person name="Hubbard S.S."/>
            <person name="Banfield J.F."/>
        </authorList>
    </citation>
    <scope>NUCLEOTIDE SEQUENCE [LARGE SCALE GENOMIC DNA]</scope>
</reference>
<dbReference type="Proteomes" id="UP000176992">
    <property type="component" value="Unassembled WGS sequence"/>
</dbReference>
<comment type="caution">
    <text evidence="1">The sequence shown here is derived from an EMBL/GenBank/DDBJ whole genome shotgun (WGS) entry which is preliminary data.</text>
</comment>